<dbReference type="Proteomes" id="UP000789595">
    <property type="component" value="Unassembled WGS sequence"/>
</dbReference>
<evidence type="ECO:0000313" key="3">
    <source>
        <dbReference type="Proteomes" id="UP000789595"/>
    </source>
</evidence>
<keyword evidence="1" id="KW-0812">Transmembrane</keyword>
<name>A0A8J2SHD1_9STRA</name>
<gene>
    <name evidence="2" type="ORF">PECAL_1P28990</name>
</gene>
<keyword evidence="3" id="KW-1185">Reference proteome</keyword>
<evidence type="ECO:0000313" key="2">
    <source>
        <dbReference type="EMBL" id="CAH0366407.1"/>
    </source>
</evidence>
<reference evidence="2" key="1">
    <citation type="submission" date="2021-11" db="EMBL/GenBank/DDBJ databases">
        <authorList>
            <consortium name="Genoscope - CEA"/>
            <person name="William W."/>
        </authorList>
    </citation>
    <scope>NUCLEOTIDE SEQUENCE</scope>
</reference>
<dbReference type="EMBL" id="CAKKNE010000001">
    <property type="protein sequence ID" value="CAH0366407.1"/>
    <property type="molecule type" value="Genomic_DNA"/>
</dbReference>
<comment type="caution">
    <text evidence="2">The sequence shown here is derived from an EMBL/GenBank/DDBJ whole genome shotgun (WGS) entry which is preliminary data.</text>
</comment>
<dbReference type="OrthoDB" id="10661508at2759"/>
<feature type="transmembrane region" description="Helical" evidence="1">
    <location>
        <begin position="79"/>
        <end position="101"/>
    </location>
</feature>
<keyword evidence="1" id="KW-0472">Membrane</keyword>
<proteinExistence type="predicted"/>
<protein>
    <submittedName>
        <fullName evidence="2">Uncharacterized protein</fullName>
    </submittedName>
</protein>
<sequence length="360" mass="39015">MRNAIAFYACAASAWLPPTPLHCTRTRARPAAQSDDDKVAAAEDESIGRRRFVEVLDIEPRKPSATEANRRWDASFPTWLVSLALLGPLEWLIIAPVLGFLPAKDMSPDVIRGVLATVALFFVVRDTDETPLRAAVALPLSPLRLTIDDEQLPVRVARRYDEDSVTAFAARGALGATYVVMSNLYAHGIAQPYVRDAFVRLASAAALTPEELYGDPERVLWPLVGAGLQGALLFAPLVAAVLAAGSSYAVEQAIIAPWRPAAPSETEIEEACARAEKYFQVTAPPERAGPRAEAFREAADRWRDDRRADERRDYYRAAATAGSAAVAGTWLAPCLAQLFAFGLAVVRDRKGGSSQGLETT</sequence>
<accession>A0A8J2SHD1</accession>
<dbReference type="AlphaFoldDB" id="A0A8J2SHD1"/>
<keyword evidence="1" id="KW-1133">Transmembrane helix</keyword>
<evidence type="ECO:0000256" key="1">
    <source>
        <dbReference type="SAM" id="Phobius"/>
    </source>
</evidence>
<organism evidence="2 3">
    <name type="scientific">Pelagomonas calceolata</name>
    <dbReference type="NCBI Taxonomy" id="35677"/>
    <lineage>
        <taxon>Eukaryota</taxon>
        <taxon>Sar</taxon>
        <taxon>Stramenopiles</taxon>
        <taxon>Ochrophyta</taxon>
        <taxon>Pelagophyceae</taxon>
        <taxon>Pelagomonadales</taxon>
        <taxon>Pelagomonadaceae</taxon>
        <taxon>Pelagomonas</taxon>
    </lineage>
</organism>